<name>A0A238Z325_9FLAO</name>
<dbReference type="SUPFAM" id="SSF51445">
    <property type="entry name" value="(Trans)glycosidases"/>
    <property type="match status" value="1"/>
</dbReference>
<evidence type="ECO:0000259" key="8">
    <source>
        <dbReference type="Pfam" id="PF02838"/>
    </source>
</evidence>
<dbReference type="Pfam" id="PF02838">
    <property type="entry name" value="Glyco_hydro_20b"/>
    <property type="match status" value="1"/>
</dbReference>
<dbReference type="Gene3D" id="3.20.20.80">
    <property type="entry name" value="Glycosidases"/>
    <property type="match status" value="1"/>
</dbReference>
<evidence type="ECO:0000313" key="10">
    <source>
        <dbReference type="Proteomes" id="UP000198412"/>
    </source>
</evidence>
<dbReference type="PRINTS" id="PR00738">
    <property type="entry name" value="GLHYDRLASE20"/>
</dbReference>
<evidence type="ECO:0000256" key="6">
    <source>
        <dbReference type="PIRSR" id="PIRSR625705-1"/>
    </source>
</evidence>
<dbReference type="GO" id="GO:0016020">
    <property type="term" value="C:membrane"/>
    <property type="evidence" value="ECO:0007669"/>
    <property type="project" value="TreeGrafter"/>
</dbReference>
<accession>A0A238Z325</accession>
<evidence type="ECO:0000256" key="2">
    <source>
        <dbReference type="ARBA" id="ARBA00006285"/>
    </source>
</evidence>
<proteinExistence type="inferred from homology"/>
<keyword evidence="5" id="KW-0326">Glycosidase</keyword>
<dbReference type="AlphaFoldDB" id="A0A238Z325"/>
<dbReference type="InterPro" id="IPR015883">
    <property type="entry name" value="Glyco_hydro_20_cat"/>
</dbReference>
<dbReference type="Gene3D" id="3.30.379.10">
    <property type="entry name" value="Chitobiase/beta-hexosaminidase domain 2-like"/>
    <property type="match status" value="1"/>
</dbReference>
<feature type="domain" description="Beta-hexosaminidase bacterial type N-terminal" evidence="8">
    <location>
        <begin position="34"/>
        <end position="169"/>
    </location>
</feature>
<evidence type="ECO:0000259" key="7">
    <source>
        <dbReference type="Pfam" id="PF00728"/>
    </source>
</evidence>
<evidence type="ECO:0000313" key="9">
    <source>
        <dbReference type="EMBL" id="SNR77750.1"/>
    </source>
</evidence>
<sequence>MVNIKRVYFVILFFITALISSCSSNPQLNLSEATLFPKPVSVIETGSSFELNNKTKILINEDSQDLLQVGNYLTSILKPSTGYNLIVESTTQNPKSNSIYLKISNLDSKFGSEGYKLNISEENVIIESRTIEGMFRAIQTLRQVFPDEIEAIDKQEKPWFIATGEIQDYPEYEYRGAMLDVARHFFRVEDVKRYIDLLAAYKLNVLHLHLSDDQGWRIEIKSWPKLTTYGGSTEVGGGEGGFYTQEQYKEIVEYAAANYITVIPEIDMPGHTNAALASYPELNCDNIAPKLYTGTKVGFSTLCTGKEITYKFIDDVVRELVELTPGPYIHIGGDESHVTALEDYIPFINRVQDIVYSYDKKVIGWDEIAHADLKENTTVQFWAREENAKKGIAQNSKVIMSPATKVYLDMKYDSLTKIGLNWAAFIELDSAYLWTPEKFVEGIDRESILGIESPLWSETITNIDDIEYMAFPRIIGHSEIGWTPTSMRNWEDYKSRLIKHTNRLKIKGVNYYDSKLLSE</sequence>
<dbReference type="GO" id="GO:0004563">
    <property type="term" value="F:beta-N-acetylhexosaminidase activity"/>
    <property type="evidence" value="ECO:0007669"/>
    <property type="project" value="UniProtKB-EC"/>
</dbReference>
<feature type="active site" description="Proton donor" evidence="6">
    <location>
        <position position="335"/>
    </location>
</feature>
<dbReference type="Pfam" id="PF00728">
    <property type="entry name" value="Glyco_hydro_20"/>
    <property type="match status" value="1"/>
</dbReference>
<dbReference type="InterPro" id="IPR015882">
    <property type="entry name" value="HEX_bac_N"/>
</dbReference>
<evidence type="ECO:0000256" key="5">
    <source>
        <dbReference type="ARBA" id="ARBA00023295"/>
    </source>
</evidence>
<evidence type="ECO:0000256" key="1">
    <source>
        <dbReference type="ARBA" id="ARBA00001231"/>
    </source>
</evidence>
<evidence type="ECO:0000256" key="4">
    <source>
        <dbReference type="ARBA" id="ARBA00022801"/>
    </source>
</evidence>
<dbReference type="GO" id="GO:0030203">
    <property type="term" value="P:glycosaminoglycan metabolic process"/>
    <property type="evidence" value="ECO:0007669"/>
    <property type="project" value="TreeGrafter"/>
</dbReference>
<reference evidence="10" key="1">
    <citation type="submission" date="2017-06" db="EMBL/GenBank/DDBJ databases">
        <authorList>
            <person name="Varghese N."/>
            <person name="Submissions S."/>
        </authorList>
    </citation>
    <scope>NUCLEOTIDE SEQUENCE [LARGE SCALE GENOMIC DNA]</scope>
    <source>
        <strain evidence="10">DSM 27993</strain>
    </source>
</reference>
<dbReference type="EMBL" id="FZNX01000005">
    <property type="protein sequence ID" value="SNR77750.1"/>
    <property type="molecule type" value="Genomic_DNA"/>
</dbReference>
<dbReference type="EC" id="3.2.1.52" evidence="3"/>
<protein>
    <recommendedName>
        <fullName evidence="3">beta-N-acetylhexosaminidase</fullName>
        <ecNumber evidence="3">3.2.1.52</ecNumber>
    </recommendedName>
</protein>
<dbReference type="PANTHER" id="PTHR22600:SF57">
    <property type="entry name" value="BETA-N-ACETYLHEXOSAMINIDASE"/>
    <property type="match status" value="1"/>
</dbReference>
<keyword evidence="4" id="KW-0378">Hydrolase</keyword>
<dbReference type="RefSeq" id="WP_089379298.1">
    <property type="nucleotide sequence ID" value="NZ_FZNX01000005.1"/>
</dbReference>
<dbReference type="CDD" id="cd06568">
    <property type="entry name" value="GH20_SpHex_like"/>
    <property type="match status" value="1"/>
</dbReference>
<dbReference type="SUPFAM" id="SSF55545">
    <property type="entry name" value="beta-N-acetylhexosaminidase-like domain"/>
    <property type="match status" value="1"/>
</dbReference>
<dbReference type="GO" id="GO:0005975">
    <property type="term" value="P:carbohydrate metabolic process"/>
    <property type="evidence" value="ECO:0007669"/>
    <property type="project" value="InterPro"/>
</dbReference>
<dbReference type="PANTHER" id="PTHR22600">
    <property type="entry name" value="BETA-HEXOSAMINIDASE"/>
    <property type="match status" value="1"/>
</dbReference>
<evidence type="ECO:0000256" key="3">
    <source>
        <dbReference type="ARBA" id="ARBA00012663"/>
    </source>
</evidence>
<dbReference type="InterPro" id="IPR025705">
    <property type="entry name" value="Beta_hexosaminidase_sua/sub"/>
</dbReference>
<dbReference type="PROSITE" id="PS51257">
    <property type="entry name" value="PROKAR_LIPOPROTEIN"/>
    <property type="match status" value="1"/>
</dbReference>
<feature type="domain" description="Glycoside hydrolase family 20 catalytic" evidence="7">
    <location>
        <begin position="172"/>
        <end position="484"/>
    </location>
</feature>
<comment type="catalytic activity">
    <reaction evidence="1">
        <text>Hydrolysis of terminal non-reducing N-acetyl-D-hexosamine residues in N-acetyl-beta-D-hexosaminides.</text>
        <dbReference type="EC" id="3.2.1.52"/>
    </reaction>
</comment>
<dbReference type="InterPro" id="IPR017853">
    <property type="entry name" value="GH"/>
</dbReference>
<keyword evidence="10" id="KW-1185">Reference proteome</keyword>
<organism evidence="9 10">
    <name type="scientific">Lutibacter flavus</name>
    <dbReference type="NCBI Taxonomy" id="691689"/>
    <lineage>
        <taxon>Bacteria</taxon>
        <taxon>Pseudomonadati</taxon>
        <taxon>Bacteroidota</taxon>
        <taxon>Flavobacteriia</taxon>
        <taxon>Flavobacteriales</taxon>
        <taxon>Flavobacteriaceae</taxon>
        <taxon>Lutibacter</taxon>
    </lineage>
</organism>
<gene>
    <name evidence="9" type="ORF">SAMN04488111_3047</name>
</gene>
<comment type="similarity">
    <text evidence="2">Belongs to the glycosyl hydrolase 20 family.</text>
</comment>
<dbReference type="PIRSF" id="PIRSF001093">
    <property type="entry name" value="B-hxosamndse_ab_euk"/>
    <property type="match status" value="1"/>
</dbReference>
<dbReference type="OrthoDB" id="9763537at2"/>
<dbReference type="Proteomes" id="UP000198412">
    <property type="component" value="Unassembled WGS sequence"/>
</dbReference>
<dbReference type="InterPro" id="IPR029018">
    <property type="entry name" value="Hex-like_dom2"/>
</dbReference>